<comment type="caution">
    <text evidence="1">The sequence shown here is derived from an EMBL/GenBank/DDBJ whole genome shotgun (WGS) entry which is preliminary data.</text>
</comment>
<accession>A0ABD0R8W3</accession>
<proteinExistence type="predicted"/>
<gene>
    <name evidence="1" type="ORF">M9458_008546</name>
</gene>
<dbReference type="AlphaFoldDB" id="A0ABD0R8W3"/>
<dbReference type="Proteomes" id="UP001529510">
    <property type="component" value="Unassembled WGS sequence"/>
</dbReference>
<organism evidence="1 2">
    <name type="scientific">Cirrhinus mrigala</name>
    <name type="common">Mrigala</name>
    <dbReference type="NCBI Taxonomy" id="683832"/>
    <lineage>
        <taxon>Eukaryota</taxon>
        <taxon>Metazoa</taxon>
        <taxon>Chordata</taxon>
        <taxon>Craniata</taxon>
        <taxon>Vertebrata</taxon>
        <taxon>Euteleostomi</taxon>
        <taxon>Actinopterygii</taxon>
        <taxon>Neopterygii</taxon>
        <taxon>Teleostei</taxon>
        <taxon>Ostariophysi</taxon>
        <taxon>Cypriniformes</taxon>
        <taxon>Cyprinidae</taxon>
        <taxon>Labeoninae</taxon>
        <taxon>Labeonini</taxon>
        <taxon>Cirrhinus</taxon>
    </lineage>
</organism>
<feature type="non-terminal residue" evidence="1">
    <location>
        <position position="1"/>
    </location>
</feature>
<protein>
    <submittedName>
        <fullName evidence="1">Uncharacterized protein</fullName>
    </submittedName>
</protein>
<sequence length="124" mass="13906">VVSVRRSSKNTTLLNTSHIPPKDSIRLAQTVIENPNSLSEFKNKNPALYELISSIKTDNRWNLIAMEVLGQDHRRALTTGPSSHSQMARKLLADTIISGDAELLLKRCMILHHPLTSQKLREAL</sequence>
<evidence type="ECO:0000313" key="2">
    <source>
        <dbReference type="Proteomes" id="UP001529510"/>
    </source>
</evidence>
<name>A0ABD0R8W3_CIRMR</name>
<reference evidence="1 2" key="1">
    <citation type="submission" date="2024-05" db="EMBL/GenBank/DDBJ databases">
        <title>Genome sequencing and assembly of Indian major carp, Cirrhinus mrigala (Hamilton, 1822).</title>
        <authorList>
            <person name="Mohindra V."/>
            <person name="Chowdhury L.M."/>
            <person name="Lal K."/>
            <person name="Jena J.K."/>
        </authorList>
    </citation>
    <scope>NUCLEOTIDE SEQUENCE [LARGE SCALE GENOMIC DNA]</scope>
    <source>
        <strain evidence="1">CM1030</strain>
        <tissue evidence="1">Blood</tissue>
    </source>
</reference>
<dbReference type="EMBL" id="JAMKFB020000004">
    <property type="protein sequence ID" value="KAL0194974.1"/>
    <property type="molecule type" value="Genomic_DNA"/>
</dbReference>
<keyword evidence="2" id="KW-1185">Reference proteome</keyword>
<evidence type="ECO:0000313" key="1">
    <source>
        <dbReference type="EMBL" id="KAL0194974.1"/>
    </source>
</evidence>
<feature type="non-terminal residue" evidence="1">
    <location>
        <position position="124"/>
    </location>
</feature>